<dbReference type="CDD" id="cd13590">
    <property type="entry name" value="PBP2_PotD_PotF_like"/>
    <property type="match status" value="1"/>
</dbReference>
<dbReference type="InterPro" id="IPR006311">
    <property type="entry name" value="TAT_signal"/>
</dbReference>
<keyword evidence="4" id="KW-0574">Periplasm</keyword>
<evidence type="ECO:0000256" key="4">
    <source>
        <dbReference type="ARBA" id="ARBA00022764"/>
    </source>
</evidence>
<dbReference type="GO" id="GO:0019808">
    <property type="term" value="F:polyamine binding"/>
    <property type="evidence" value="ECO:0007669"/>
    <property type="project" value="InterPro"/>
</dbReference>
<dbReference type="Gene3D" id="3.40.190.10">
    <property type="entry name" value="Periplasmic binding protein-like II"/>
    <property type="match status" value="2"/>
</dbReference>
<dbReference type="AlphaFoldDB" id="A0A6J4IJN1"/>
<evidence type="ECO:0000313" key="5">
    <source>
        <dbReference type="EMBL" id="CAA9252261.1"/>
    </source>
</evidence>
<comment type="subcellular location">
    <subcellularLocation>
        <location evidence="1">Periplasm</location>
    </subcellularLocation>
</comment>
<dbReference type="PROSITE" id="PS51318">
    <property type="entry name" value="TAT"/>
    <property type="match status" value="1"/>
</dbReference>
<name>A0A6J4IJN1_9ACTN</name>
<dbReference type="GO" id="GO:0015846">
    <property type="term" value="P:polyamine transport"/>
    <property type="evidence" value="ECO:0007669"/>
    <property type="project" value="InterPro"/>
</dbReference>
<dbReference type="EMBL" id="CADCTF010000111">
    <property type="protein sequence ID" value="CAA9252261.1"/>
    <property type="molecule type" value="Genomic_DNA"/>
</dbReference>
<reference evidence="5" key="1">
    <citation type="submission" date="2020-02" db="EMBL/GenBank/DDBJ databases">
        <authorList>
            <person name="Meier V. D."/>
        </authorList>
    </citation>
    <scope>NUCLEOTIDE SEQUENCE</scope>
    <source>
        <strain evidence="5">AVDCRST_MAG50</strain>
    </source>
</reference>
<accession>A0A6J4IJN1</accession>
<evidence type="ECO:0000256" key="3">
    <source>
        <dbReference type="ARBA" id="ARBA00022729"/>
    </source>
</evidence>
<dbReference type="SUPFAM" id="SSF53850">
    <property type="entry name" value="Periplasmic binding protein-like II"/>
    <property type="match status" value="1"/>
</dbReference>
<dbReference type="Pfam" id="PF13416">
    <property type="entry name" value="SBP_bac_8"/>
    <property type="match status" value="1"/>
</dbReference>
<proteinExistence type="predicted"/>
<protein>
    <submittedName>
        <fullName evidence="5">Putrescine ABC transporter putrescine-binding protein PotF</fullName>
    </submittedName>
</protein>
<gene>
    <name evidence="5" type="ORF">AVDCRST_MAG50-2310</name>
</gene>
<keyword evidence="2" id="KW-0813">Transport</keyword>
<dbReference type="PRINTS" id="PR00909">
    <property type="entry name" value="SPERMDNBNDNG"/>
</dbReference>
<evidence type="ECO:0000256" key="1">
    <source>
        <dbReference type="ARBA" id="ARBA00004418"/>
    </source>
</evidence>
<keyword evidence="3" id="KW-0732">Signal</keyword>
<dbReference type="PANTHER" id="PTHR30222">
    <property type="entry name" value="SPERMIDINE/PUTRESCINE-BINDING PERIPLASMIC PROTEIN"/>
    <property type="match status" value="1"/>
</dbReference>
<organism evidence="5">
    <name type="scientific">uncultured Acidimicrobiales bacterium</name>
    <dbReference type="NCBI Taxonomy" id="310071"/>
    <lineage>
        <taxon>Bacteria</taxon>
        <taxon>Bacillati</taxon>
        <taxon>Actinomycetota</taxon>
        <taxon>Acidimicrobiia</taxon>
        <taxon>Acidimicrobiales</taxon>
        <taxon>environmental samples</taxon>
    </lineage>
</organism>
<sequence length="383" mass="41667">MTHPGGSPRQLWTRRRFLATSAGAAGALLLPACFSNRDPAAPDALRVLNWPDYIDADGDDGSPGTVQRFTDATNVPVTYTEEYEGNEQAFADVFEPTLGSGQPTEFDLVVPTYWAVARLLDRGWLEPIPIERVPNHVNVDPAFLGMPWDRGARFHMPWQIGITGIAYNPALTGGPINAVADLLQPALRGRVGMVAEMRETLGLLMLTQGADPSRATEAAADAALDRLETLRRDGQVARFTGNEFVDALKTGEFAACLAWSGDIVQLQAERPDIRFVIPVEGGIRWFDSMIIPKGAANAEAAADWMNFVYEPANAARITAAVQYISPVLGVREELARAGGEAAALANNPILFPDDATRRRLYFWAGLDSDAEDRLQERFSAITG</sequence>
<dbReference type="InterPro" id="IPR006059">
    <property type="entry name" value="SBP"/>
</dbReference>
<dbReference type="GO" id="GO:0042597">
    <property type="term" value="C:periplasmic space"/>
    <property type="evidence" value="ECO:0007669"/>
    <property type="project" value="UniProtKB-SubCell"/>
</dbReference>
<dbReference type="PANTHER" id="PTHR30222:SF17">
    <property type="entry name" value="SPERMIDINE_PUTRESCINE-BINDING PERIPLASMIC PROTEIN"/>
    <property type="match status" value="1"/>
</dbReference>
<evidence type="ECO:0000256" key="2">
    <source>
        <dbReference type="ARBA" id="ARBA00022448"/>
    </source>
</evidence>
<dbReference type="InterPro" id="IPR001188">
    <property type="entry name" value="Sperm_putr-bd"/>
</dbReference>